<dbReference type="EMBL" id="BRXZ01001834">
    <property type="protein sequence ID" value="GMH47339.1"/>
    <property type="molecule type" value="Genomic_DNA"/>
</dbReference>
<dbReference type="SUPFAM" id="SSF52833">
    <property type="entry name" value="Thioredoxin-like"/>
    <property type="match status" value="1"/>
</dbReference>
<keyword evidence="1" id="KW-1133">Transmembrane helix</keyword>
<feature type="transmembrane region" description="Helical" evidence="1">
    <location>
        <begin position="201"/>
        <end position="223"/>
    </location>
</feature>
<organism evidence="2 3">
    <name type="scientific">Triparma retinervis</name>
    <dbReference type="NCBI Taxonomy" id="2557542"/>
    <lineage>
        <taxon>Eukaryota</taxon>
        <taxon>Sar</taxon>
        <taxon>Stramenopiles</taxon>
        <taxon>Ochrophyta</taxon>
        <taxon>Bolidophyceae</taxon>
        <taxon>Parmales</taxon>
        <taxon>Triparmaceae</taxon>
        <taxon>Triparma</taxon>
    </lineage>
</organism>
<dbReference type="OrthoDB" id="1930760at2759"/>
<keyword evidence="1" id="KW-0812">Transmembrane</keyword>
<evidence type="ECO:0000256" key="1">
    <source>
        <dbReference type="SAM" id="Phobius"/>
    </source>
</evidence>
<dbReference type="Proteomes" id="UP001165082">
    <property type="component" value="Unassembled WGS sequence"/>
</dbReference>
<dbReference type="AlphaFoldDB" id="A0A9W6Z4W2"/>
<protein>
    <recommendedName>
        <fullName evidence="4">DSBA-like thioredoxin domain-containing protein</fullName>
    </recommendedName>
</protein>
<keyword evidence="1" id="KW-0472">Membrane</keyword>
<evidence type="ECO:0000313" key="3">
    <source>
        <dbReference type="Proteomes" id="UP001165082"/>
    </source>
</evidence>
<keyword evidence="3" id="KW-1185">Reference proteome</keyword>
<accession>A0A9W6Z4W2</accession>
<evidence type="ECO:0000313" key="2">
    <source>
        <dbReference type="EMBL" id="GMH47339.1"/>
    </source>
</evidence>
<proteinExistence type="predicted"/>
<gene>
    <name evidence="2" type="ORF">TrRE_jg434</name>
</gene>
<dbReference type="InterPro" id="IPR036249">
    <property type="entry name" value="Thioredoxin-like_sf"/>
</dbReference>
<sequence>MRIPVELISDTMERLLNKWGGLEGWNAQKQRHDLKGRGRAVGIRDFNLDRKASNTKMSHRLVLLMTRRYGFEVSEEVYAALSRFHFVEGNALNDLGGIAGAATETLVGLNIEGDEAATYEGIREYLEGDCGLEEIERTYAAVGKMGINSIPNFIVNGTHIIRGAAGGEDFARVFDEVIRDGKEGEFVFKKSLGLHRNQKRFLTILGKLVVFAAWNLCLFLYLFHSNVNGVGLYLIRSKFSFVSAPYRPLPPLKSTCVLQAFDQHGRDKYESFITQNREWALKRGWDFHDYKTGPFNSGFMVVKKSEFSMRFIDDLLFNPRCDVCRREPCTVFMWFDQGCMEKLFWNEYKDDLDHFGIARVQKNAKDSNFLFCHLAGLHKKLSPDACDV</sequence>
<comment type="caution">
    <text evidence="2">The sequence shown here is derived from an EMBL/GenBank/DDBJ whole genome shotgun (WGS) entry which is preliminary data.</text>
</comment>
<dbReference type="Gene3D" id="3.40.30.10">
    <property type="entry name" value="Glutaredoxin"/>
    <property type="match status" value="1"/>
</dbReference>
<reference evidence="2" key="1">
    <citation type="submission" date="2022-07" db="EMBL/GenBank/DDBJ databases">
        <title>Genome analysis of Parmales, a sister group of diatoms, reveals the evolutionary specialization of diatoms from phago-mixotrophs to photoautotrophs.</title>
        <authorList>
            <person name="Ban H."/>
            <person name="Sato S."/>
            <person name="Yoshikawa S."/>
            <person name="Kazumasa Y."/>
            <person name="Nakamura Y."/>
            <person name="Ichinomiya M."/>
            <person name="Saitoh K."/>
            <person name="Sato N."/>
            <person name="Blanc-Mathieu R."/>
            <person name="Endo H."/>
            <person name="Kuwata A."/>
            <person name="Ogata H."/>
        </authorList>
    </citation>
    <scope>NUCLEOTIDE SEQUENCE</scope>
</reference>
<name>A0A9W6Z4W2_9STRA</name>
<evidence type="ECO:0008006" key="4">
    <source>
        <dbReference type="Google" id="ProtNLM"/>
    </source>
</evidence>